<keyword evidence="2" id="KW-1185">Reference proteome</keyword>
<dbReference type="Proteomes" id="UP000627573">
    <property type="component" value="Unassembled WGS sequence"/>
</dbReference>
<dbReference type="RefSeq" id="WP_197942165.1">
    <property type="nucleotide sequence ID" value="NZ_JAECSB010000095.1"/>
</dbReference>
<evidence type="ECO:0000313" key="1">
    <source>
        <dbReference type="EMBL" id="MBH5146796.1"/>
    </source>
</evidence>
<proteinExistence type="predicted"/>
<sequence>MTATWNDPRYGEITKLDVTAETRRRRAKKLDKAAARRRKLEFAIVETLRRHPNLTRGEIHKQLTEDRVRTSLAAVVAAVDRLSTQLRITYELQGTPAAQVYRVNDGYYYQHKGTEDQ</sequence>
<evidence type="ECO:0000313" key="2">
    <source>
        <dbReference type="Proteomes" id="UP000627573"/>
    </source>
</evidence>
<comment type="caution">
    <text evidence="1">The sequence shown here is derived from an EMBL/GenBank/DDBJ whole genome shotgun (WGS) entry which is preliminary data.</text>
</comment>
<gene>
    <name evidence="1" type="ORF">I3517_29755</name>
</gene>
<dbReference type="EMBL" id="JAECSB010000095">
    <property type="protein sequence ID" value="MBH5146796.1"/>
    <property type="molecule type" value="Genomic_DNA"/>
</dbReference>
<reference evidence="1 2" key="1">
    <citation type="submission" date="2020-12" db="EMBL/GenBank/DDBJ databases">
        <title>Draft genome sequence of furan degrading bacterial strain FUR100.</title>
        <authorList>
            <person name="Woiski C."/>
        </authorList>
    </citation>
    <scope>NUCLEOTIDE SEQUENCE [LARGE SCALE GENOMIC DNA]</scope>
    <source>
        <strain evidence="1 2">FUR100</strain>
    </source>
</reference>
<protein>
    <submittedName>
        <fullName evidence="1">Uncharacterized protein</fullName>
    </submittedName>
</protein>
<dbReference type="AlphaFoldDB" id="A0A8I0ZWC7"/>
<name>A0A8I0ZWC7_RHOER</name>
<accession>A0A8I0ZWC7</accession>
<organism evidence="1 2">
    <name type="scientific">Rhodococcus erythropolis</name>
    <name type="common">Arthrobacter picolinophilus</name>
    <dbReference type="NCBI Taxonomy" id="1833"/>
    <lineage>
        <taxon>Bacteria</taxon>
        <taxon>Bacillati</taxon>
        <taxon>Actinomycetota</taxon>
        <taxon>Actinomycetes</taxon>
        <taxon>Mycobacteriales</taxon>
        <taxon>Nocardiaceae</taxon>
        <taxon>Rhodococcus</taxon>
        <taxon>Rhodococcus erythropolis group</taxon>
    </lineage>
</organism>